<dbReference type="InterPro" id="IPR027417">
    <property type="entry name" value="P-loop_NTPase"/>
</dbReference>
<dbReference type="InterPro" id="IPR013498">
    <property type="entry name" value="Topo_IA_Znf"/>
</dbReference>
<dbReference type="RefSeq" id="WP_353712282.1">
    <property type="nucleotide sequence ID" value="NZ_CP159279.1"/>
</dbReference>
<dbReference type="GO" id="GO:0003916">
    <property type="term" value="F:DNA topoisomerase activity"/>
    <property type="evidence" value="ECO:0007669"/>
    <property type="project" value="InterPro"/>
</dbReference>
<evidence type="ECO:0000256" key="5">
    <source>
        <dbReference type="ARBA" id="ARBA00023235"/>
    </source>
</evidence>
<evidence type="ECO:0000256" key="1">
    <source>
        <dbReference type="ARBA" id="ARBA00022741"/>
    </source>
</evidence>
<dbReference type="InterPro" id="IPR014016">
    <property type="entry name" value="UvrD-like_ATP-bd"/>
</dbReference>
<dbReference type="GO" id="GO:0005694">
    <property type="term" value="C:chromosome"/>
    <property type="evidence" value="ECO:0007669"/>
    <property type="project" value="InterPro"/>
</dbReference>
<evidence type="ECO:0000256" key="9">
    <source>
        <dbReference type="PROSITE-ProRule" id="PRU00560"/>
    </source>
</evidence>
<sequence length="887" mass="99375">MTEWKPGWWARAFRGAGSWVLSIREGRLRVCGIPQEVDADVIDVLGLAVDEGSGQLIVTLVHGTETVLNGLSRRAVREVAAAYHSELDERRHLAALLSKAEEQGEAASLWWSRVRDVMDRQRWADQDTIAALEGSRPDVAVWLAADSDPRLSGLPKGKREDQRAAVDACRITDLSRWAAQRNEAFLEWEKNELADFFRKVEKSPLTEEQTRATVCFDNRVRVIAAAGSGKTSTMVARAGYAIRRGIAQPTEILALAFNKKAAGELSDRLVSRLGNDGAGVASSTFHAFGLRIIGEATDRKPSLPDDLTADNGIGRLARIVDVLRDQDQAFRRDWDLFRLVFGRQLPDLGDEADPEKSDRNTGTSGFGTLAGEIVKSQEEVMIANWLFLNGVRYQYERPYAYDVADAHHRQYQPDFYYPDIDVWHEHWALGPDGTPPPHFDGYAESMQWRRHTHVRYGTRLIETTSATIRDGSGFEHLEQELRRHGIQLKEDPYREAAGEPPISDQAMLALTRSFMSHAKGNRLTPDLLAERAGRTLRARLFTRLYGVILAEWDSRLRAAGQIDFEDMLNLATDHVESGRWMSPYRLVMVDEMQDTSAARAALVRALMKTPGNYLYAVGDDWQSINRFAGSDLSVMTRFDNWFGTASTIWLDRTFRSPQSLCDVAGGFVMKNPNQISKNVRSSAPETDETVCAVSVRERSHYGSVVRQHLTTLDSELTEPATVLLLGRYSRSKDDVISALEARYANLTIEFNTVHASKGKEADYVVVLGLERNGFPSIVEDDTLLQLAMAAPDSYPHAEERRLFYVALTRARRSALLVTRSGAESAFLLELVRDRILKIRSAKGDDITPVVCPKCKKHTMKERKGRYGRFFGCAGYPTCKGTMKLADA</sequence>
<reference evidence="11" key="1">
    <citation type="submission" date="2024-06" db="EMBL/GenBank/DDBJ databases">
        <title>Biodegradation of dimethachlon by Arthrobacter sp. K5: mechanistic insights and ecological implications.</title>
        <authorList>
            <person name="Hu S."/>
            <person name="Lu P."/>
        </authorList>
    </citation>
    <scope>NUCLEOTIDE SEQUENCE</scope>
    <source>
        <strain evidence="11">K5</strain>
    </source>
</reference>
<dbReference type="GO" id="GO:0005524">
    <property type="term" value="F:ATP binding"/>
    <property type="evidence" value="ECO:0007669"/>
    <property type="project" value="UniProtKB-UniRule"/>
</dbReference>
<dbReference type="PROSITE" id="PS51198">
    <property type="entry name" value="UVRD_HELICASE_ATP_BIND"/>
    <property type="match status" value="1"/>
</dbReference>
<dbReference type="PANTHER" id="PTHR11070">
    <property type="entry name" value="UVRD / RECB / PCRA DNA HELICASE FAMILY MEMBER"/>
    <property type="match status" value="1"/>
</dbReference>
<accession>A0AAU8ETM9</accession>
<dbReference type="EMBL" id="CP159279">
    <property type="protein sequence ID" value="XCH12104.1"/>
    <property type="molecule type" value="Genomic_DNA"/>
</dbReference>
<organism evidence="11">
    <name type="scientific">Arthrobacter sp. K5</name>
    <dbReference type="NCBI Taxonomy" id="2839623"/>
    <lineage>
        <taxon>Bacteria</taxon>
        <taxon>Bacillati</taxon>
        <taxon>Actinomycetota</taxon>
        <taxon>Actinomycetes</taxon>
        <taxon>Micrococcales</taxon>
        <taxon>Micrococcaceae</taxon>
        <taxon>Arthrobacter</taxon>
    </lineage>
</organism>
<dbReference type="SUPFAM" id="SSF57783">
    <property type="entry name" value="Zinc beta-ribbon"/>
    <property type="match status" value="1"/>
</dbReference>
<evidence type="ECO:0000256" key="7">
    <source>
        <dbReference type="ARBA" id="ARBA00034808"/>
    </source>
</evidence>
<dbReference type="GO" id="GO:0016787">
    <property type="term" value="F:hydrolase activity"/>
    <property type="evidence" value="ECO:0007669"/>
    <property type="project" value="UniProtKB-UniRule"/>
</dbReference>
<keyword evidence="4 9" id="KW-0067">ATP-binding</keyword>
<comment type="catalytic activity">
    <reaction evidence="6">
        <text>Couples ATP hydrolysis with the unwinding of duplex DNA by translocating in the 3'-5' direction.</text>
        <dbReference type="EC" id="5.6.2.4"/>
    </reaction>
</comment>
<dbReference type="AlphaFoldDB" id="A0AAU8ETM9"/>
<keyword evidence="2 9" id="KW-0378">Hydrolase</keyword>
<keyword evidence="1 9" id="KW-0547">Nucleotide-binding</keyword>
<dbReference type="PANTHER" id="PTHR11070:SF63">
    <property type="entry name" value="DNA HELICASE IV"/>
    <property type="match status" value="1"/>
</dbReference>
<dbReference type="GO" id="GO:0000725">
    <property type="term" value="P:recombinational repair"/>
    <property type="evidence" value="ECO:0007669"/>
    <property type="project" value="TreeGrafter"/>
</dbReference>
<dbReference type="InterPro" id="IPR000212">
    <property type="entry name" value="DNA_helicase_UvrD/REP"/>
</dbReference>
<evidence type="ECO:0000256" key="8">
    <source>
        <dbReference type="ARBA" id="ARBA00048988"/>
    </source>
</evidence>
<feature type="binding site" evidence="9">
    <location>
        <begin position="224"/>
        <end position="231"/>
    </location>
    <ligand>
        <name>ATP</name>
        <dbReference type="ChEBI" id="CHEBI:30616"/>
    </ligand>
</feature>
<dbReference type="GO" id="GO:0043138">
    <property type="term" value="F:3'-5' DNA helicase activity"/>
    <property type="evidence" value="ECO:0007669"/>
    <property type="project" value="UniProtKB-EC"/>
</dbReference>
<keyword evidence="3 9" id="KW-0347">Helicase</keyword>
<evidence type="ECO:0000256" key="6">
    <source>
        <dbReference type="ARBA" id="ARBA00034617"/>
    </source>
</evidence>
<dbReference type="GO" id="GO:0005829">
    <property type="term" value="C:cytosol"/>
    <property type="evidence" value="ECO:0007669"/>
    <property type="project" value="TreeGrafter"/>
</dbReference>
<gene>
    <name evidence="11" type="ORF">ABRP34_03555</name>
</gene>
<evidence type="ECO:0000313" key="11">
    <source>
        <dbReference type="EMBL" id="XCH12104.1"/>
    </source>
</evidence>
<dbReference type="GO" id="GO:0006265">
    <property type="term" value="P:DNA topological change"/>
    <property type="evidence" value="ECO:0007669"/>
    <property type="project" value="InterPro"/>
</dbReference>
<dbReference type="Gene3D" id="3.30.65.10">
    <property type="entry name" value="Bacterial Topoisomerase I, domain 1"/>
    <property type="match status" value="1"/>
</dbReference>
<dbReference type="GO" id="GO:0003677">
    <property type="term" value="F:DNA binding"/>
    <property type="evidence" value="ECO:0007669"/>
    <property type="project" value="InterPro"/>
</dbReference>
<name>A0AAU8ETM9_9MICC</name>
<evidence type="ECO:0000256" key="3">
    <source>
        <dbReference type="ARBA" id="ARBA00022806"/>
    </source>
</evidence>
<comment type="catalytic activity">
    <reaction evidence="8">
        <text>ATP + H2O = ADP + phosphate + H(+)</text>
        <dbReference type="Rhea" id="RHEA:13065"/>
        <dbReference type="ChEBI" id="CHEBI:15377"/>
        <dbReference type="ChEBI" id="CHEBI:15378"/>
        <dbReference type="ChEBI" id="CHEBI:30616"/>
        <dbReference type="ChEBI" id="CHEBI:43474"/>
        <dbReference type="ChEBI" id="CHEBI:456216"/>
        <dbReference type="EC" id="5.6.2.4"/>
    </reaction>
</comment>
<evidence type="ECO:0000259" key="10">
    <source>
        <dbReference type="PROSITE" id="PS51198"/>
    </source>
</evidence>
<proteinExistence type="predicted"/>
<keyword evidence="5" id="KW-0413">Isomerase</keyword>
<dbReference type="Pfam" id="PF00580">
    <property type="entry name" value="UvrD-helicase"/>
    <property type="match status" value="1"/>
</dbReference>
<dbReference type="Pfam" id="PF01396">
    <property type="entry name" value="Zn_ribbon_Top1"/>
    <property type="match status" value="1"/>
</dbReference>
<evidence type="ECO:0000256" key="2">
    <source>
        <dbReference type="ARBA" id="ARBA00022801"/>
    </source>
</evidence>
<dbReference type="Pfam" id="PF13361">
    <property type="entry name" value="UvrD_C"/>
    <property type="match status" value="1"/>
</dbReference>
<dbReference type="EC" id="5.6.2.4" evidence="7"/>
<dbReference type="Gene3D" id="3.40.91.30">
    <property type="match status" value="1"/>
</dbReference>
<dbReference type="InterPro" id="IPR014017">
    <property type="entry name" value="DNA_helicase_UvrD-like_C"/>
</dbReference>
<evidence type="ECO:0000256" key="4">
    <source>
        <dbReference type="ARBA" id="ARBA00022840"/>
    </source>
</evidence>
<feature type="domain" description="UvrD-like helicase ATP-binding" evidence="10">
    <location>
        <begin position="203"/>
        <end position="657"/>
    </location>
</feature>
<dbReference type="Gene3D" id="3.40.50.300">
    <property type="entry name" value="P-loop containing nucleotide triphosphate hydrolases"/>
    <property type="match status" value="3"/>
</dbReference>
<protein>
    <recommendedName>
        <fullName evidence="7">DNA 3'-5' helicase</fullName>
        <ecNumber evidence="7">5.6.2.4</ecNumber>
    </recommendedName>
</protein>
<dbReference type="SUPFAM" id="SSF52540">
    <property type="entry name" value="P-loop containing nucleoside triphosphate hydrolases"/>
    <property type="match status" value="1"/>
</dbReference>